<dbReference type="EMBL" id="GL377573">
    <property type="protein sequence ID" value="EFJ31608.1"/>
    <property type="molecule type" value="Genomic_DNA"/>
</dbReference>
<feature type="non-terminal residue" evidence="3">
    <location>
        <position position="1"/>
    </location>
</feature>
<dbReference type="InParanoid" id="D8QR03"/>
<proteinExistence type="predicted"/>
<dbReference type="eggNOG" id="ENOG502QQND">
    <property type="taxonomic scope" value="Eukaryota"/>
</dbReference>
<dbReference type="KEGG" id="smo:SELMODRAFT_5764"/>
<keyword evidence="4" id="KW-1185">Reference proteome</keyword>
<reference evidence="3 4" key="1">
    <citation type="journal article" date="2011" name="Science">
        <title>The Selaginella genome identifies genetic changes associated with the evolution of vascular plants.</title>
        <authorList>
            <person name="Banks J.A."/>
            <person name="Nishiyama T."/>
            <person name="Hasebe M."/>
            <person name="Bowman J.L."/>
            <person name="Gribskov M."/>
            <person name="dePamphilis C."/>
            <person name="Albert V.A."/>
            <person name="Aono N."/>
            <person name="Aoyama T."/>
            <person name="Ambrose B.A."/>
            <person name="Ashton N.W."/>
            <person name="Axtell M.J."/>
            <person name="Barker E."/>
            <person name="Barker M.S."/>
            <person name="Bennetzen J.L."/>
            <person name="Bonawitz N.D."/>
            <person name="Chapple C."/>
            <person name="Cheng C."/>
            <person name="Correa L.G."/>
            <person name="Dacre M."/>
            <person name="DeBarry J."/>
            <person name="Dreyer I."/>
            <person name="Elias M."/>
            <person name="Engstrom E.M."/>
            <person name="Estelle M."/>
            <person name="Feng L."/>
            <person name="Finet C."/>
            <person name="Floyd S.K."/>
            <person name="Frommer W.B."/>
            <person name="Fujita T."/>
            <person name="Gramzow L."/>
            <person name="Gutensohn M."/>
            <person name="Harholt J."/>
            <person name="Hattori M."/>
            <person name="Heyl A."/>
            <person name="Hirai T."/>
            <person name="Hiwatashi Y."/>
            <person name="Ishikawa M."/>
            <person name="Iwata M."/>
            <person name="Karol K.G."/>
            <person name="Koehler B."/>
            <person name="Kolukisaoglu U."/>
            <person name="Kubo M."/>
            <person name="Kurata T."/>
            <person name="Lalonde S."/>
            <person name="Li K."/>
            <person name="Li Y."/>
            <person name="Litt A."/>
            <person name="Lyons E."/>
            <person name="Manning G."/>
            <person name="Maruyama T."/>
            <person name="Michael T.P."/>
            <person name="Mikami K."/>
            <person name="Miyazaki S."/>
            <person name="Morinaga S."/>
            <person name="Murata T."/>
            <person name="Mueller-Roeber B."/>
            <person name="Nelson D.R."/>
            <person name="Obara M."/>
            <person name="Oguri Y."/>
            <person name="Olmstead R.G."/>
            <person name="Onodera N."/>
            <person name="Petersen B.L."/>
            <person name="Pils B."/>
            <person name="Prigge M."/>
            <person name="Rensing S.A."/>
            <person name="Riano-Pachon D.M."/>
            <person name="Roberts A.W."/>
            <person name="Sato Y."/>
            <person name="Scheller H.V."/>
            <person name="Schulz B."/>
            <person name="Schulz C."/>
            <person name="Shakirov E.V."/>
            <person name="Shibagaki N."/>
            <person name="Shinohara N."/>
            <person name="Shippen D.E."/>
            <person name="Soerensen I."/>
            <person name="Sotooka R."/>
            <person name="Sugimoto N."/>
            <person name="Sugita M."/>
            <person name="Sumikawa N."/>
            <person name="Tanurdzic M."/>
            <person name="Theissen G."/>
            <person name="Ulvskov P."/>
            <person name="Wakazuki S."/>
            <person name="Weng J.K."/>
            <person name="Willats W.W."/>
            <person name="Wipf D."/>
            <person name="Wolf P.G."/>
            <person name="Yang L."/>
            <person name="Zimmer A.D."/>
            <person name="Zhu Q."/>
            <person name="Mitros T."/>
            <person name="Hellsten U."/>
            <person name="Loque D."/>
            <person name="Otillar R."/>
            <person name="Salamov A."/>
            <person name="Schmutz J."/>
            <person name="Shapiro H."/>
            <person name="Lindquist E."/>
            <person name="Lucas S."/>
            <person name="Rokhsar D."/>
            <person name="Grigoriev I.V."/>
        </authorList>
    </citation>
    <scope>NUCLEOTIDE SEQUENCE [LARGE SCALE GENOMIC DNA]</scope>
</reference>
<gene>
    <name evidence="2" type="ORF">SELMODRAFT_5764</name>
    <name evidence="3" type="ORF">SELMODRAFT_5765</name>
</gene>
<dbReference type="OrthoDB" id="1516808at2759"/>
<evidence type="ECO:0000313" key="4">
    <source>
        <dbReference type="Proteomes" id="UP000001514"/>
    </source>
</evidence>
<protein>
    <recommendedName>
        <fullName evidence="1">TRF2/HOY1 PH-like domain-containing protein</fullName>
    </recommendedName>
</protein>
<dbReference type="OMA" id="ATICKRH"/>
<sequence>ANQSQGKLKASNFPASTLKIGSWERVSRYEGDVVAKCYYAKRKLVWEVLETGLKSKIELQWSDISAIRASYGDGQLGILEVEVSRPPLFFKETNPQPRKHTLWEATSDFTGGEATICKRHVLQFPEGVLNKHYEKLLQCDARLKALA</sequence>
<dbReference type="PANTHER" id="PTHR33494">
    <property type="entry name" value="OS02G0793800 PROTEIN"/>
    <property type="match status" value="1"/>
</dbReference>
<accession>D8QR03</accession>
<dbReference type="Gramene" id="EFJ38538">
    <property type="protein sequence ID" value="EFJ38538"/>
    <property type="gene ID" value="SELMODRAFT_5765"/>
</dbReference>
<dbReference type="EMBL" id="GL377565">
    <property type="protein sequence ID" value="EFJ38538.1"/>
    <property type="molecule type" value="Genomic_DNA"/>
</dbReference>
<evidence type="ECO:0000259" key="1">
    <source>
        <dbReference type="Pfam" id="PF24818"/>
    </source>
</evidence>
<dbReference type="InterPro" id="IPR057939">
    <property type="entry name" value="TRF2_HOY1_PH"/>
</dbReference>
<feature type="domain" description="TRF2/HOY1 PH-like" evidence="1">
    <location>
        <begin position="12"/>
        <end position="130"/>
    </location>
</feature>
<name>D8QR03_SELML</name>
<organism evidence="4">
    <name type="scientific">Selaginella moellendorffii</name>
    <name type="common">Spikemoss</name>
    <dbReference type="NCBI Taxonomy" id="88036"/>
    <lineage>
        <taxon>Eukaryota</taxon>
        <taxon>Viridiplantae</taxon>
        <taxon>Streptophyta</taxon>
        <taxon>Embryophyta</taxon>
        <taxon>Tracheophyta</taxon>
        <taxon>Lycopodiopsida</taxon>
        <taxon>Selaginellales</taxon>
        <taxon>Selaginellaceae</taxon>
        <taxon>Selaginella</taxon>
    </lineage>
</organism>
<dbReference type="KEGG" id="smo:SELMODRAFT_5765"/>
<dbReference type="Gramene" id="EFJ31608">
    <property type="protein sequence ID" value="EFJ31608"/>
    <property type="gene ID" value="SELMODRAFT_5764"/>
</dbReference>
<dbReference type="Proteomes" id="UP000001514">
    <property type="component" value="Unassembled WGS sequence"/>
</dbReference>
<dbReference type="PANTHER" id="PTHR33494:SF1">
    <property type="entry name" value="C2H2-TYPE DOMAIN-CONTAINING PROTEIN-RELATED"/>
    <property type="match status" value="1"/>
</dbReference>
<feature type="non-terminal residue" evidence="3">
    <location>
        <position position="147"/>
    </location>
</feature>
<dbReference type="AlphaFoldDB" id="D8QR03"/>
<dbReference type="HOGENOM" id="CLU_109140_1_0_1"/>
<dbReference type="Pfam" id="PF24818">
    <property type="entry name" value="PH_TRF2_HOY1"/>
    <property type="match status" value="1"/>
</dbReference>
<evidence type="ECO:0000313" key="2">
    <source>
        <dbReference type="EMBL" id="EFJ31608.1"/>
    </source>
</evidence>
<evidence type="ECO:0000313" key="3">
    <source>
        <dbReference type="EMBL" id="EFJ38538.1"/>
    </source>
</evidence>